<evidence type="ECO:0000313" key="6">
    <source>
        <dbReference type="EMBL" id="KAF8752446.1"/>
    </source>
</evidence>
<dbReference type="OrthoDB" id="407298at2759"/>
<dbReference type="Gene3D" id="3.10.450.60">
    <property type="match status" value="1"/>
</dbReference>
<evidence type="ECO:0000259" key="5">
    <source>
        <dbReference type="PROSITE" id="PS51393"/>
    </source>
</evidence>
<proteinExistence type="predicted"/>
<dbReference type="InterPro" id="IPR036392">
    <property type="entry name" value="PLAT/LH2_dom_sf"/>
</dbReference>
<protein>
    <recommendedName>
        <fullName evidence="5">Lipoxygenase domain-containing protein</fullName>
    </recommendedName>
</protein>
<dbReference type="GO" id="GO:0034440">
    <property type="term" value="P:lipid oxidation"/>
    <property type="evidence" value="ECO:0007669"/>
    <property type="project" value="InterPro"/>
</dbReference>
<dbReference type="PROSITE" id="PS51393">
    <property type="entry name" value="LIPOXYGENASE_3"/>
    <property type="match status" value="1"/>
</dbReference>
<dbReference type="AlphaFoldDB" id="A0A835FGZ7"/>
<dbReference type="GO" id="GO:0016702">
    <property type="term" value="F:oxidoreductase activity, acting on single donors with incorporation of molecular oxygen, incorporation of two atoms of oxygen"/>
    <property type="evidence" value="ECO:0007669"/>
    <property type="project" value="InterPro"/>
</dbReference>
<dbReference type="PANTHER" id="PTHR11771">
    <property type="entry name" value="LIPOXYGENASE"/>
    <property type="match status" value="1"/>
</dbReference>
<keyword evidence="2" id="KW-0223">Dioxygenase</keyword>
<reference evidence="6" key="1">
    <citation type="submission" date="2020-07" db="EMBL/GenBank/DDBJ databases">
        <title>Genome sequence and genetic diversity analysis of an under-domesticated orphan crop, white fonio (Digitaria exilis).</title>
        <authorList>
            <person name="Bennetzen J.L."/>
            <person name="Chen S."/>
            <person name="Ma X."/>
            <person name="Wang X."/>
            <person name="Yssel A.E.J."/>
            <person name="Chaluvadi S.R."/>
            <person name="Johnson M."/>
            <person name="Gangashetty P."/>
            <person name="Hamidou F."/>
            <person name="Sanogo M.D."/>
            <person name="Zwaenepoel A."/>
            <person name="Wallace J."/>
            <person name="Van De Peer Y."/>
            <person name="Van Deynze A."/>
        </authorList>
    </citation>
    <scope>NUCLEOTIDE SEQUENCE</scope>
    <source>
        <tissue evidence="6">Leaves</tissue>
    </source>
</reference>
<feature type="compositionally biased region" description="Basic and acidic residues" evidence="4">
    <location>
        <begin position="222"/>
        <end position="231"/>
    </location>
</feature>
<keyword evidence="1" id="KW-0479">Metal-binding</keyword>
<evidence type="ECO:0000256" key="4">
    <source>
        <dbReference type="SAM" id="MobiDB-lite"/>
    </source>
</evidence>
<dbReference type="EMBL" id="JACEFO010000932">
    <property type="protein sequence ID" value="KAF8752446.1"/>
    <property type="molecule type" value="Genomic_DNA"/>
</dbReference>
<dbReference type="SUPFAM" id="SSF48484">
    <property type="entry name" value="Lipoxigenase"/>
    <property type="match status" value="1"/>
</dbReference>
<feature type="region of interest" description="Disordered" evidence="4">
    <location>
        <begin position="191"/>
        <end position="231"/>
    </location>
</feature>
<feature type="compositionally biased region" description="Basic and acidic residues" evidence="4">
    <location>
        <begin position="192"/>
        <end position="201"/>
    </location>
</feature>
<organism evidence="6 7">
    <name type="scientific">Digitaria exilis</name>
    <dbReference type="NCBI Taxonomy" id="1010633"/>
    <lineage>
        <taxon>Eukaryota</taxon>
        <taxon>Viridiplantae</taxon>
        <taxon>Streptophyta</taxon>
        <taxon>Embryophyta</taxon>
        <taxon>Tracheophyta</taxon>
        <taxon>Spermatophyta</taxon>
        <taxon>Magnoliopsida</taxon>
        <taxon>Liliopsida</taxon>
        <taxon>Poales</taxon>
        <taxon>Poaceae</taxon>
        <taxon>PACMAD clade</taxon>
        <taxon>Panicoideae</taxon>
        <taxon>Panicodae</taxon>
        <taxon>Paniceae</taxon>
        <taxon>Anthephorinae</taxon>
        <taxon>Digitaria</taxon>
    </lineage>
</organism>
<dbReference type="GO" id="GO:0046872">
    <property type="term" value="F:metal ion binding"/>
    <property type="evidence" value="ECO:0007669"/>
    <property type="project" value="UniProtKB-KW"/>
</dbReference>
<feature type="compositionally biased region" description="Basic residues" evidence="4">
    <location>
        <begin position="212"/>
        <end position="221"/>
    </location>
</feature>
<feature type="domain" description="Lipoxygenase" evidence="5">
    <location>
        <begin position="146"/>
        <end position="702"/>
    </location>
</feature>
<dbReference type="PRINTS" id="PR00468">
    <property type="entry name" value="PLTLPOXGNASE"/>
</dbReference>
<sequence length="702" mass="79764">MLTATQALAAAHTQSHGPFSLTSRVVQARRNASKISCRSSSYGVGNGEAGVVLVDRPEPAHVKQQEATVSMKARVTPPDLGGDKDLYTFEATFKVPASFGSAGAVRPDNDYKQEMFIKDIMVFPDGDESSAQGGNDDRRTFFPLKSYLPSQTPKGVQWLRKSELEAIRGNGCGERKRIERIYDYDVYNDLGDPDHDPDTKRPVLGGQERPYPRRCRTGRLRSKTDPNSETRTKDIYVPRDEAFSATKQKAFTAKKVLTCCTRKRASPSLDAIDAIFEEGYMNQPNKEDGSWQSVVLRVLKEEIRNFLTGHFDDLDKFFKFETPEVRATSSTRQIMARGSPLLTQQLIEEQINGVMTADEVRTVEDTTLYGSRTLFFLTKEGTLKPIAIELTRPANPSTGKLPWSHVFTPDGSVTGSWLWLLAKTHVLAHDTGYHQLINHCQMHPIYRLLHPALPVYHGDQRPSSTFSPRKYCIELSSAIYKDFWRFDMEALPNDLIRRYVRDGKLELTIEDYPYANDGLLIWDAIKEWASDYVKHYYSSTDDITNDEELQGWHEDKQDEPWWPKLNSHESLVQYPYGGYFPNRPTIAMKRFVDDPEKVLLDTLPSQDQGLMVLLVLDLLSTWERKFEPAWKAEGAIRLAFNKFQGRLREILEQIDDWNEDPTRKKPATGAGVVPYTLLRPCDGDPTDEKSVMLMGIPNSISI</sequence>
<dbReference type="Pfam" id="PF00305">
    <property type="entry name" value="Lipoxygenase"/>
    <property type="match status" value="2"/>
</dbReference>
<dbReference type="Gene3D" id="1.20.245.10">
    <property type="entry name" value="Lipoxygenase-1, Domain 5"/>
    <property type="match status" value="1"/>
</dbReference>
<dbReference type="InterPro" id="IPR000907">
    <property type="entry name" value="LipOase"/>
</dbReference>
<keyword evidence="3" id="KW-0560">Oxidoreductase</keyword>
<name>A0A835FGZ7_9POAL</name>
<dbReference type="Gene3D" id="4.10.375.10">
    <property type="entry name" value="Lipoxygenase-1, Domain 2"/>
    <property type="match status" value="1"/>
</dbReference>
<evidence type="ECO:0000313" key="7">
    <source>
        <dbReference type="Proteomes" id="UP000636709"/>
    </source>
</evidence>
<dbReference type="InterPro" id="IPR013819">
    <property type="entry name" value="LipOase_C"/>
</dbReference>
<keyword evidence="7" id="KW-1185">Reference proteome</keyword>
<dbReference type="InterPro" id="IPR001246">
    <property type="entry name" value="LipOase_plant"/>
</dbReference>
<gene>
    <name evidence="6" type="ORF">HU200_011942</name>
</gene>
<dbReference type="Gene3D" id="2.60.60.20">
    <property type="entry name" value="PLAT/LH2 domain"/>
    <property type="match status" value="1"/>
</dbReference>
<evidence type="ECO:0000256" key="3">
    <source>
        <dbReference type="ARBA" id="ARBA00023002"/>
    </source>
</evidence>
<evidence type="ECO:0000256" key="2">
    <source>
        <dbReference type="ARBA" id="ARBA00022964"/>
    </source>
</evidence>
<evidence type="ECO:0000256" key="1">
    <source>
        <dbReference type="ARBA" id="ARBA00022723"/>
    </source>
</evidence>
<comment type="caution">
    <text evidence="6">The sequence shown here is derived from an EMBL/GenBank/DDBJ whole genome shotgun (WGS) entry which is preliminary data.</text>
</comment>
<dbReference type="Proteomes" id="UP000636709">
    <property type="component" value="Unassembled WGS sequence"/>
</dbReference>
<dbReference type="InterPro" id="IPR036226">
    <property type="entry name" value="LipOase_C_sf"/>
</dbReference>
<accession>A0A835FGZ7</accession>
<dbReference type="SUPFAM" id="SSF49723">
    <property type="entry name" value="Lipase/lipooxygenase domain (PLAT/LH2 domain)"/>
    <property type="match status" value="1"/>
</dbReference>